<dbReference type="AlphaFoldDB" id="A0AAU9M7A2"/>
<proteinExistence type="predicted"/>
<reference evidence="2 3" key="1">
    <citation type="submission" date="2022-01" db="EMBL/GenBank/DDBJ databases">
        <authorList>
            <person name="Xiong W."/>
            <person name="Schranz E."/>
        </authorList>
    </citation>
    <scope>NUCLEOTIDE SEQUENCE [LARGE SCALE GENOMIC DNA]</scope>
</reference>
<keyword evidence="3" id="KW-1185">Reference proteome</keyword>
<feature type="compositionally biased region" description="Basic and acidic residues" evidence="1">
    <location>
        <begin position="37"/>
        <end position="65"/>
    </location>
</feature>
<evidence type="ECO:0000313" key="3">
    <source>
        <dbReference type="Proteomes" id="UP001157418"/>
    </source>
</evidence>
<organism evidence="2 3">
    <name type="scientific">Lactuca virosa</name>
    <dbReference type="NCBI Taxonomy" id="75947"/>
    <lineage>
        <taxon>Eukaryota</taxon>
        <taxon>Viridiplantae</taxon>
        <taxon>Streptophyta</taxon>
        <taxon>Embryophyta</taxon>
        <taxon>Tracheophyta</taxon>
        <taxon>Spermatophyta</taxon>
        <taxon>Magnoliopsida</taxon>
        <taxon>eudicotyledons</taxon>
        <taxon>Gunneridae</taxon>
        <taxon>Pentapetalae</taxon>
        <taxon>asterids</taxon>
        <taxon>campanulids</taxon>
        <taxon>Asterales</taxon>
        <taxon>Asteraceae</taxon>
        <taxon>Cichorioideae</taxon>
        <taxon>Cichorieae</taxon>
        <taxon>Lactucinae</taxon>
        <taxon>Lactuca</taxon>
    </lineage>
</organism>
<name>A0AAU9M7A2_9ASTR</name>
<protein>
    <submittedName>
        <fullName evidence="2">Uncharacterized protein</fullName>
    </submittedName>
</protein>
<feature type="region of interest" description="Disordered" evidence="1">
    <location>
        <begin position="37"/>
        <end position="79"/>
    </location>
</feature>
<comment type="caution">
    <text evidence="2">The sequence shown here is derived from an EMBL/GenBank/DDBJ whole genome shotgun (WGS) entry which is preliminary data.</text>
</comment>
<dbReference type="EMBL" id="CAKMRJ010001112">
    <property type="protein sequence ID" value="CAH1422620.1"/>
    <property type="molecule type" value="Genomic_DNA"/>
</dbReference>
<sequence>MHTSNFMVSGPTKFSFIGSIPEAMLLNVLVDNRVVKKPTDEQHEETPKIDPKVNEDSVSKGKEKQVDDDDKVEEEVSDGENLIRKKRDKVLDDLMFLRKELEAKEVEAEVAKVTLATQQTLFPP</sequence>
<gene>
    <name evidence="2" type="ORF">LVIROSA_LOCUS9941</name>
</gene>
<dbReference type="Proteomes" id="UP001157418">
    <property type="component" value="Unassembled WGS sequence"/>
</dbReference>
<feature type="compositionally biased region" description="Acidic residues" evidence="1">
    <location>
        <begin position="66"/>
        <end position="78"/>
    </location>
</feature>
<evidence type="ECO:0000256" key="1">
    <source>
        <dbReference type="SAM" id="MobiDB-lite"/>
    </source>
</evidence>
<accession>A0AAU9M7A2</accession>
<evidence type="ECO:0000313" key="2">
    <source>
        <dbReference type="EMBL" id="CAH1422620.1"/>
    </source>
</evidence>